<proteinExistence type="predicted"/>
<accession>A0AAN5VQ75</accession>
<evidence type="ECO:0000313" key="1">
    <source>
        <dbReference type="EMBL" id="HBH1544541.1"/>
    </source>
</evidence>
<dbReference type="Proteomes" id="UP000878956">
    <property type="component" value="Unassembled WGS sequence"/>
</dbReference>
<dbReference type="AlphaFoldDB" id="A0AAN5VQ75"/>
<evidence type="ECO:0000313" key="2">
    <source>
        <dbReference type="Proteomes" id="UP000878956"/>
    </source>
</evidence>
<protein>
    <recommendedName>
        <fullName evidence="3">DUF4116 domain-containing protein</fullName>
    </recommendedName>
</protein>
<organism evidence="1 2">
    <name type="scientific">Clostridioides difficile</name>
    <name type="common">Peptoclostridium difficile</name>
    <dbReference type="NCBI Taxonomy" id="1496"/>
    <lineage>
        <taxon>Bacteria</taxon>
        <taxon>Bacillati</taxon>
        <taxon>Bacillota</taxon>
        <taxon>Clostridia</taxon>
        <taxon>Peptostreptococcales</taxon>
        <taxon>Peptostreptococcaceae</taxon>
        <taxon>Clostridioides</taxon>
    </lineage>
</organism>
<dbReference type="RefSeq" id="WP_009899565.1">
    <property type="nucleotide sequence ID" value="NZ_FUQT01000003.1"/>
</dbReference>
<dbReference type="EMBL" id="DAEPXK010000095">
    <property type="protein sequence ID" value="HBH1544541.1"/>
    <property type="molecule type" value="Genomic_DNA"/>
</dbReference>
<name>A0AAN5VQ75_CLODI</name>
<sequence>MNDFEKVSRFSSYLKHVDHQTYEICLVAVKQNGFTLQDIKWNDINLSKEQIYMLYLEGVRQSGLVLKFIDFKNLTKKQVYELCLEAVKQNSHSIFYIEWEQFNFSDEEKLNLCFEAVKQDKEVLKNFNWEKVGCDINADSKRII</sequence>
<reference evidence="1" key="1">
    <citation type="journal article" date="2018" name="Genome Biol.">
        <title>SKESA: strategic k-mer extension for scrupulous assemblies.</title>
        <authorList>
            <person name="Souvorov A."/>
            <person name="Agarwala R."/>
            <person name="Lipman D.J."/>
        </authorList>
    </citation>
    <scope>NUCLEOTIDE SEQUENCE</scope>
    <source>
        <strain evidence="1">HN1000</strain>
    </source>
</reference>
<comment type="caution">
    <text evidence="1">The sequence shown here is derived from an EMBL/GenBank/DDBJ whole genome shotgun (WGS) entry which is preliminary data.</text>
</comment>
<evidence type="ECO:0008006" key="3">
    <source>
        <dbReference type="Google" id="ProtNLM"/>
    </source>
</evidence>
<gene>
    <name evidence="1" type="ORF">KRM00_004095</name>
</gene>
<reference evidence="1" key="2">
    <citation type="submission" date="2021-06" db="EMBL/GenBank/DDBJ databases">
        <authorList>
            <consortium name="NCBI Pathogen Detection Project"/>
        </authorList>
    </citation>
    <scope>NUCLEOTIDE SEQUENCE</scope>
    <source>
        <strain evidence="1">HN1000</strain>
    </source>
</reference>